<sequence>METQKKSTGKGCLIAIAIIIFLALVVPTDWVHTGSECKICHHTYTDASDYGITWTSADESVAIVNDKGEVEAKSEGKTIIIATAENGVSAQYSVEVTPMSVWQQLTADEKSFVNDVLPYMNNFKNPESVRFTDVRGYAHLGTGANSRWMFTVSAQNGFGGNTVSSYMLWGSVFMEVNELDGTQYRANLITQAAHEKLGY</sequence>
<gene>
    <name evidence="1" type="ORF">CGS49_08030</name>
</gene>
<keyword evidence="2" id="KW-1185">Reference proteome</keyword>
<evidence type="ECO:0000313" key="2">
    <source>
        <dbReference type="Proteomes" id="UP000220959"/>
    </source>
</evidence>
<comment type="caution">
    <text evidence="1">The sequence shown here is derived from an EMBL/GenBank/DDBJ whole genome shotgun (WGS) entry which is preliminary data.</text>
</comment>
<organism evidence="1 2">
    <name type="scientific">Faecalibacterium langellae</name>
    <dbReference type="NCBI Taxonomy" id="3435293"/>
    <lineage>
        <taxon>Bacteria</taxon>
        <taxon>Bacillati</taxon>
        <taxon>Bacillota</taxon>
        <taxon>Clostridia</taxon>
        <taxon>Eubacteriales</taxon>
        <taxon>Oscillospiraceae</taxon>
        <taxon>Faecalibacterium</taxon>
    </lineage>
</organism>
<evidence type="ECO:0000313" key="1">
    <source>
        <dbReference type="EMBL" id="PDX61111.1"/>
    </source>
</evidence>
<protein>
    <submittedName>
        <fullName evidence="1">Uncharacterized protein</fullName>
    </submittedName>
</protein>
<name>A0ACC9CYV9_9FIRM</name>
<dbReference type="Proteomes" id="UP000220959">
    <property type="component" value="Unassembled WGS sequence"/>
</dbReference>
<reference evidence="1 2" key="1">
    <citation type="journal article" date="2017" name="Front. Microbiol.">
        <title>New Insights into the Diversity of the Genus Faecalibacterium.</title>
        <authorList>
            <person name="Benevides L."/>
            <person name="Burman S."/>
            <person name="Martin R."/>
            <person name="Robert V."/>
            <person name="Thomas M."/>
            <person name="Miquel S."/>
            <person name="Chain F."/>
            <person name="Sokol H."/>
            <person name="Bermudez-Humaran L.G."/>
            <person name="Morrison M."/>
            <person name="Langella P."/>
            <person name="Azevedo V.A."/>
            <person name="Chatel J.M."/>
            <person name="Soares S."/>
        </authorList>
    </citation>
    <scope>NUCLEOTIDE SEQUENCE [LARGE SCALE GENOMIC DNA]</scope>
    <source>
        <strain evidence="2">CNCM I-4541</strain>
    </source>
</reference>
<dbReference type="EMBL" id="NMTR01000019">
    <property type="protein sequence ID" value="PDX61111.1"/>
    <property type="molecule type" value="Genomic_DNA"/>
</dbReference>
<accession>A0ACC9CYV9</accession>
<proteinExistence type="predicted"/>